<comment type="caution">
    <text evidence="1">The sequence shown here is derived from an EMBL/GenBank/DDBJ whole genome shotgun (WGS) entry which is preliminary data.</text>
</comment>
<dbReference type="EMBL" id="BMAO01036662">
    <property type="protein sequence ID" value="GFR12326.1"/>
    <property type="molecule type" value="Genomic_DNA"/>
</dbReference>
<gene>
    <name evidence="1" type="primary">X975_10846</name>
    <name evidence="1" type="ORF">TNCT_564991</name>
</gene>
<evidence type="ECO:0000313" key="2">
    <source>
        <dbReference type="Proteomes" id="UP000887116"/>
    </source>
</evidence>
<dbReference type="PANTHER" id="PTHR45913:SF22">
    <property type="entry name" value="SCAN BOX DOMAIN-CONTAINING PROTEIN"/>
    <property type="match status" value="1"/>
</dbReference>
<sequence>MKPSRLQEHLNKIHPEKKDKDMTYFLDMKKKFENQPFISKCYSSASKQDGLRDSYNISLLIAKTGKPHAIREDLILPAVKEVITTMLHKPAADIIRKIPLSKVLCKDELMRWLKTLKNRCVIICRTCQFSIQLDESILPTNEALLLSHVRFIKDEKICLEMLFATNLETVTKGETIFNTLEKFFEKKENPF</sequence>
<dbReference type="AlphaFoldDB" id="A0A8X6LIR3"/>
<evidence type="ECO:0000313" key="1">
    <source>
        <dbReference type="EMBL" id="GFR12326.1"/>
    </source>
</evidence>
<dbReference type="OrthoDB" id="6432110at2759"/>
<organism evidence="1 2">
    <name type="scientific">Trichonephila clavata</name>
    <name type="common">Joro spider</name>
    <name type="synonym">Nephila clavata</name>
    <dbReference type="NCBI Taxonomy" id="2740835"/>
    <lineage>
        <taxon>Eukaryota</taxon>
        <taxon>Metazoa</taxon>
        <taxon>Ecdysozoa</taxon>
        <taxon>Arthropoda</taxon>
        <taxon>Chelicerata</taxon>
        <taxon>Arachnida</taxon>
        <taxon>Araneae</taxon>
        <taxon>Araneomorphae</taxon>
        <taxon>Entelegynae</taxon>
        <taxon>Araneoidea</taxon>
        <taxon>Nephilidae</taxon>
        <taxon>Trichonephila</taxon>
    </lineage>
</organism>
<name>A0A8X6LIR3_TRICU</name>
<reference evidence="1" key="1">
    <citation type="submission" date="2020-07" db="EMBL/GenBank/DDBJ databases">
        <title>Multicomponent nature underlies the extraordinary mechanical properties of spider dragline silk.</title>
        <authorList>
            <person name="Kono N."/>
            <person name="Nakamura H."/>
            <person name="Mori M."/>
            <person name="Yoshida Y."/>
            <person name="Ohtoshi R."/>
            <person name="Malay A.D."/>
            <person name="Moran D.A.P."/>
            <person name="Tomita M."/>
            <person name="Numata K."/>
            <person name="Arakawa K."/>
        </authorList>
    </citation>
    <scope>NUCLEOTIDE SEQUENCE</scope>
</reference>
<dbReference type="Proteomes" id="UP000887116">
    <property type="component" value="Unassembled WGS sequence"/>
</dbReference>
<keyword evidence="2" id="KW-1185">Reference proteome</keyword>
<proteinExistence type="predicted"/>
<protein>
    <submittedName>
        <fullName evidence="1">SCAN domain-containing protein 3</fullName>
    </submittedName>
</protein>
<accession>A0A8X6LIR3</accession>
<dbReference type="PANTHER" id="PTHR45913">
    <property type="entry name" value="EPM2A-INTERACTING PROTEIN 1"/>
    <property type="match status" value="1"/>
</dbReference>